<organism evidence="1">
    <name type="scientific">Moorella thermoacetica Y72</name>
    <dbReference type="NCBI Taxonomy" id="1325331"/>
    <lineage>
        <taxon>Bacteria</taxon>
        <taxon>Bacillati</taxon>
        <taxon>Bacillota</taxon>
        <taxon>Clostridia</taxon>
        <taxon>Neomoorellales</taxon>
        <taxon>Neomoorellaceae</taxon>
        <taxon>Neomoorella</taxon>
    </lineage>
</organism>
<protein>
    <submittedName>
        <fullName evidence="1">Uncharacterized protein</fullName>
    </submittedName>
</protein>
<dbReference type="Proteomes" id="UP000063718">
    <property type="component" value="Unassembled WGS sequence"/>
</dbReference>
<evidence type="ECO:0000313" key="1">
    <source>
        <dbReference type="EMBL" id="GAF26923.1"/>
    </source>
</evidence>
<sequence>MVRAGRRQLFYHLEGSEAPCPVGQYLAGQVRKTPF</sequence>
<dbReference type="AlphaFoldDB" id="A0A0S6UIX5"/>
<name>A0A0S6UIX5_NEOTH</name>
<dbReference type="EMBL" id="DF238840">
    <property type="protein sequence ID" value="GAF26923.1"/>
    <property type="molecule type" value="Genomic_DNA"/>
</dbReference>
<gene>
    <name evidence="1" type="ORF">MTY_2263</name>
</gene>
<accession>A0A0S6UIX5</accession>
<proteinExistence type="predicted"/>
<reference evidence="1" key="1">
    <citation type="journal article" date="2014" name="Gene">
        <title>Genome-guided analysis of transformation efficiency and carbon dioxide assimilation by Moorella thermoacetica Y72.</title>
        <authorList>
            <person name="Tsukahara K."/>
            <person name="Kita A."/>
            <person name="Nakashimada Y."/>
            <person name="Hoshino T."/>
            <person name="Murakami K."/>
        </authorList>
    </citation>
    <scope>NUCLEOTIDE SEQUENCE [LARGE SCALE GENOMIC DNA]</scope>
    <source>
        <strain evidence="1">Y72</strain>
    </source>
</reference>